<evidence type="ECO:0000256" key="7">
    <source>
        <dbReference type="ARBA" id="ARBA00023015"/>
    </source>
</evidence>
<feature type="repeat" description="ANK" evidence="10">
    <location>
        <begin position="573"/>
        <end position="607"/>
    </location>
</feature>
<dbReference type="GeneID" id="7200676"/>
<dbReference type="GO" id="GO:0141221">
    <property type="term" value="F:histone deacetylase activity, hydrolytic mechanism"/>
    <property type="evidence" value="ECO:0007669"/>
    <property type="project" value="UniProtKB-EC"/>
</dbReference>
<dbReference type="KEGG" id="pti:PHATRDRAFT_45431"/>
<evidence type="ECO:0000256" key="3">
    <source>
        <dbReference type="ARBA" id="ARBA00012111"/>
    </source>
</evidence>
<dbReference type="OrthoDB" id="424012at2759"/>
<dbReference type="PaxDb" id="2850-Phatr45431"/>
<keyword evidence="8" id="KW-0804">Transcription</keyword>
<keyword evidence="4" id="KW-0678">Repressor</keyword>
<dbReference type="PANTHER" id="PTHR10625">
    <property type="entry name" value="HISTONE DEACETYLASE HDAC1-RELATED"/>
    <property type="match status" value="1"/>
</dbReference>
<evidence type="ECO:0000256" key="10">
    <source>
        <dbReference type="PROSITE-ProRule" id="PRU00023"/>
    </source>
</evidence>
<dbReference type="RefSeq" id="XP_002179586.1">
    <property type="nucleotide sequence ID" value="XM_002179550.1"/>
</dbReference>
<feature type="domain" description="HTH myb-type" evidence="14">
    <location>
        <begin position="112"/>
        <end position="160"/>
    </location>
</feature>
<feature type="region of interest" description="Disordered" evidence="11">
    <location>
        <begin position="289"/>
        <end position="315"/>
    </location>
</feature>
<dbReference type="GO" id="GO:0005737">
    <property type="term" value="C:cytoplasm"/>
    <property type="evidence" value="ECO:0007669"/>
    <property type="project" value="TreeGrafter"/>
</dbReference>
<dbReference type="PANTHER" id="PTHR10625:SF5">
    <property type="entry name" value="HISTONE DEACETYLASE"/>
    <property type="match status" value="1"/>
</dbReference>
<evidence type="ECO:0000259" key="13">
    <source>
        <dbReference type="PROSITE" id="PS51293"/>
    </source>
</evidence>
<dbReference type="eggNOG" id="KOG0724">
    <property type="taxonomic scope" value="Eukaryota"/>
</dbReference>
<keyword evidence="9" id="KW-0539">Nucleus</keyword>
<dbReference type="InterPro" id="IPR009057">
    <property type="entry name" value="Homeodomain-like_sf"/>
</dbReference>
<feature type="compositionally biased region" description="Low complexity" evidence="11">
    <location>
        <begin position="1020"/>
        <end position="1033"/>
    </location>
</feature>
<dbReference type="PROSITE" id="PS51294">
    <property type="entry name" value="HTH_MYB"/>
    <property type="match status" value="1"/>
</dbReference>
<dbReference type="Gene3D" id="1.10.10.60">
    <property type="entry name" value="Homeodomain-like"/>
    <property type="match status" value="1"/>
</dbReference>
<dbReference type="SUPFAM" id="SSF46689">
    <property type="entry name" value="Homeodomain-like"/>
    <property type="match status" value="1"/>
</dbReference>
<evidence type="ECO:0000259" key="14">
    <source>
        <dbReference type="PROSITE" id="PS51294"/>
    </source>
</evidence>
<feature type="region of interest" description="Disordered" evidence="11">
    <location>
        <begin position="180"/>
        <end position="277"/>
    </location>
</feature>
<feature type="region of interest" description="Disordered" evidence="11">
    <location>
        <begin position="344"/>
        <end position="381"/>
    </location>
</feature>
<dbReference type="PROSITE" id="PS50297">
    <property type="entry name" value="ANK_REP_REGION"/>
    <property type="match status" value="2"/>
</dbReference>
<dbReference type="EMBL" id="CM000610">
    <property type="protein sequence ID" value="EEC48572.1"/>
    <property type="molecule type" value="Genomic_DNA"/>
</dbReference>
<dbReference type="AlphaFoldDB" id="B7FXN5"/>
<dbReference type="GO" id="GO:0040029">
    <property type="term" value="P:epigenetic regulation of gene expression"/>
    <property type="evidence" value="ECO:0007669"/>
    <property type="project" value="TreeGrafter"/>
</dbReference>
<dbReference type="InterPro" id="IPR006447">
    <property type="entry name" value="Myb_dom_plants"/>
</dbReference>
<comment type="subcellular location">
    <subcellularLocation>
        <location evidence="1">Nucleus</location>
    </subcellularLocation>
</comment>
<dbReference type="InterPro" id="IPR001005">
    <property type="entry name" value="SANT/Myb"/>
</dbReference>
<dbReference type="InterPro" id="IPR036770">
    <property type="entry name" value="Ankyrin_rpt-contain_sf"/>
</dbReference>
<dbReference type="Pfam" id="PF12796">
    <property type="entry name" value="Ank_2"/>
    <property type="match status" value="1"/>
</dbReference>
<dbReference type="PROSITE" id="PS51293">
    <property type="entry name" value="SANT"/>
    <property type="match status" value="1"/>
</dbReference>
<dbReference type="SMART" id="SM00248">
    <property type="entry name" value="ANK"/>
    <property type="match status" value="4"/>
</dbReference>
<dbReference type="Gene3D" id="1.25.40.20">
    <property type="entry name" value="Ankyrin repeat-containing domain"/>
    <property type="match status" value="1"/>
</dbReference>
<dbReference type="EC" id="3.5.1.98" evidence="3"/>
<sequence>MSFPTASPSYDSDDPPSHTQFLDLTNGKGGDLLPHPYLPPQPESDYAHATETPVDAQDSDDQDDSNMGDDEDDGGMEGSPTIRGTVPPGSGAIGINPNTPGKVVDVGQEHTGRWTKAEHEAFLSALQTYGKEWKKVAAKVKTRTVVQTRTHAQKYFQKLQKTIESTGKDDVTQVHMGIDSGVLDKQGSGSAAGSSHQKKQRCPAPVSLQKPERRSSSATISAAQVISNLSSHTSTQPSSMGPSVAARGSAPLKSKSADPQYSAMRPHGFSTEVSSSSFPSSFSSWMGNNSMKITAPNPEDTKNSFPEPSPAATGKRKLAEIAAARMLAGVGQQQQRQLQPLVDRNDEAPTPPLPDTENSKGSSLNLHEAPPPPLLFGDGFNMSSLTSKKGVALQIVNPESLGVSHDKPRRGGGDSPVTPWDGQLEALVYEKAKVESKEEETGGSKPAALHPVCGPSTAYGRTPLHQAVCEMDLDGVRCQLQDMPSQNVSVLHGLDEAGYSPLHSACALRLSYGQSAIVAPQLVRLLLSAGICDPSRPDIKGNTPLHWAARSGDRDVVEILLLKNSLLDARNQAGEAPLHWAMRAGERGTTVALLLLENGARPSSLSKEYRRPLDVAADGFLDEERSLAVLRVAEQSYRGIKPSKALKKRLKETASERRDARAALLIRSAQSRTLVLHHPECLEHHPKSATDWEAPDRIRSIMRRVLPASDPTGATETSGIFPHEVTVSKEFERAKLDLLSRVHSTDYLSFVNALSKDLEKQLRESGGSFSAMDESDNGFGSPPPVVPFTPLVQRSLIKVDESRIKLGVNSDTSFSAGSLRAARRAAGAVQHAVDCVLVGRNRNAFCVVRPPGHHAGINGLLDGGESCGFCIFNNVAAGALYAISEDRLLCGRCAIVDIDVHHGNGTEDIVRKCHDPSKLLFFSIHLYDNDRKKRGSNQFSYKFYPGTGSEDDLALNIINVPIVPLWKEHSATVQPSIKTHNTRRKTRTSQEGPDEESDTTPKDSSRTSDVGSEEGSTAASNSSPRPGGLSSGRTAYRNAIQNRLLPALRAFNPDLILISAGFDAAKGDVGNARHERGGEKVGLDLEPEDYAWTTRKILEIADICCQGRVVSVLEGGYGRTPAALPTGSSALDRTLFAECAIRHLHAMVDPYDTEQRFS</sequence>
<evidence type="ECO:0000313" key="15">
    <source>
        <dbReference type="EMBL" id="EEC48572.1"/>
    </source>
</evidence>
<dbReference type="InterPro" id="IPR023696">
    <property type="entry name" value="Ureohydrolase_dom_sf"/>
</dbReference>
<evidence type="ECO:0000256" key="2">
    <source>
        <dbReference type="ARBA" id="ARBA00007738"/>
    </source>
</evidence>
<dbReference type="STRING" id="556484.B7FXN5"/>
<evidence type="ECO:0000256" key="6">
    <source>
        <dbReference type="ARBA" id="ARBA00022853"/>
    </source>
</evidence>
<dbReference type="SUPFAM" id="SSF48403">
    <property type="entry name" value="Ankyrin repeat"/>
    <property type="match status" value="1"/>
</dbReference>
<feature type="region of interest" description="Disordered" evidence="11">
    <location>
        <begin position="399"/>
        <end position="420"/>
    </location>
</feature>
<gene>
    <name evidence="15" type="ORF">PHATRDRAFT_45431</name>
</gene>
<evidence type="ECO:0000256" key="8">
    <source>
        <dbReference type="ARBA" id="ARBA00023163"/>
    </source>
</evidence>
<dbReference type="OMA" id="EPEDYAW"/>
<evidence type="ECO:0000313" key="16">
    <source>
        <dbReference type="Proteomes" id="UP000000759"/>
    </source>
</evidence>
<feature type="domain" description="Myb-like" evidence="12">
    <location>
        <begin position="112"/>
        <end position="156"/>
    </location>
</feature>
<dbReference type="InterPro" id="IPR017930">
    <property type="entry name" value="Myb_dom"/>
</dbReference>
<dbReference type="InterPro" id="IPR037138">
    <property type="entry name" value="His_deacetylse_dom_sf"/>
</dbReference>
<dbReference type="SMART" id="SM00717">
    <property type="entry name" value="SANT"/>
    <property type="match status" value="1"/>
</dbReference>
<dbReference type="InterPro" id="IPR023801">
    <property type="entry name" value="His_deacetylse_dom"/>
</dbReference>
<dbReference type="Gene3D" id="3.40.800.20">
    <property type="entry name" value="Histone deacetylase domain"/>
    <property type="match status" value="1"/>
</dbReference>
<dbReference type="PRINTS" id="PR01270">
    <property type="entry name" value="HDASUPER"/>
</dbReference>
<reference evidence="16" key="2">
    <citation type="submission" date="2008-08" db="EMBL/GenBank/DDBJ databases">
        <authorList>
            <consortium name="Diatom Consortium"/>
            <person name="Grigoriev I."/>
            <person name="Grimwood J."/>
            <person name="Kuo A."/>
            <person name="Otillar R.P."/>
            <person name="Salamov A."/>
            <person name="Detter J.C."/>
            <person name="Lindquist E."/>
            <person name="Shapiro H."/>
            <person name="Lucas S."/>
            <person name="Glavina del Rio T."/>
            <person name="Pitluck S."/>
            <person name="Rokhsar D."/>
            <person name="Bowler C."/>
        </authorList>
    </citation>
    <scope>GENOME REANNOTATION</scope>
    <source>
        <strain evidence="16">CCAP 1055/1</strain>
    </source>
</reference>
<dbReference type="CDD" id="cd00167">
    <property type="entry name" value="SANT"/>
    <property type="match status" value="1"/>
</dbReference>
<dbReference type="InterPro" id="IPR000286">
    <property type="entry name" value="HDACs"/>
</dbReference>
<dbReference type="InterPro" id="IPR017884">
    <property type="entry name" value="SANT_dom"/>
</dbReference>
<keyword evidence="6" id="KW-0156">Chromatin regulator</keyword>
<keyword evidence="10" id="KW-0040">ANK repeat</keyword>
<keyword evidence="16" id="KW-1185">Reference proteome</keyword>
<feature type="region of interest" description="Disordered" evidence="11">
    <location>
        <begin position="974"/>
        <end position="1033"/>
    </location>
</feature>
<organism evidence="15 16">
    <name type="scientific">Phaeodactylum tricornutum (strain CCAP 1055/1)</name>
    <dbReference type="NCBI Taxonomy" id="556484"/>
    <lineage>
        <taxon>Eukaryota</taxon>
        <taxon>Sar</taxon>
        <taxon>Stramenopiles</taxon>
        <taxon>Ochrophyta</taxon>
        <taxon>Bacillariophyta</taxon>
        <taxon>Bacillariophyceae</taxon>
        <taxon>Bacillariophycidae</taxon>
        <taxon>Naviculales</taxon>
        <taxon>Phaeodactylaceae</taxon>
        <taxon>Phaeodactylum</taxon>
    </lineage>
</organism>
<dbReference type="InParanoid" id="B7FXN5"/>
<dbReference type="InterPro" id="IPR002110">
    <property type="entry name" value="Ankyrin_rpt"/>
</dbReference>
<dbReference type="eggNOG" id="KOG4177">
    <property type="taxonomic scope" value="Eukaryota"/>
</dbReference>
<feature type="compositionally biased region" description="Polar residues" evidence="11">
    <location>
        <begin position="1007"/>
        <end position="1019"/>
    </location>
</feature>
<dbReference type="GO" id="GO:0000118">
    <property type="term" value="C:histone deacetylase complex"/>
    <property type="evidence" value="ECO:0007669"/>
    <property type="project" value="TreeGrafter"/>
</dbReference>
<dbReference type="PROSITE" id="PS50090">
    <property type="entry name" value="MYB_LIKE"/>
    <property type="match status" value="1"/>
</dbReference>
<protein>
    <recommendedName>
        <fullName evidence="3">histone deacetylase</fullName>
        <ecNumber evidence="3">3.5.1.98</ecNumber>
    </recommendedName>
</protein>
<feature type="domain" description="SANT" evidence="13">
    <location>
        <begin position="109"/>
        <end position="145"/>
    </location>
</feature>
<dbReference type="GO" id="GO:0003677">
    <property type="term" value="F:DNA binding"/>
    <property type="evidence" value="ECO:0007669"/>
    <property type="project" value="InterPro"/>
</dbReference>
<comment type="similarity">
    <text evidence="2">Belongs to the histone deacetylase family. HD type 2 subfamily.</text>
</comment>
<reference evidence="15 16" key="1">
    <citation type="journal article" date="2008" name="Nature">
        <title>The Phaeodactylum genome reveals the evolutionary history of diatom genomes.</title>
        <authorList>
            <person name="Bowler C."/>
            <person name="Allen A.E."/>
            <person name="Badger J.H."/>
            <person name="Grimwood J."/>
            <person name="Jabbari K."/>
            <person name="Kuo A."/>
            <person name="Maheswari U."/>
            <person name="Martens C."/>
            <person name="Maumus F."/>
            <person name="Otillar R.P."/>
            <person name="Rayko E."/>
            <person name="Salamov A."/>
            <person name="Vandepoele K."/>
            <person name="Beszteri B."/>
            <person name="Gruber A."/>
            <person name="Heijde M."/>
            <person name="Katinka M."/>
            <person name="Mock T."/>
            <person name="Valentin K."/>
            <person name="Verret F."/>
            <person name="Berges J.A."/>
            <person name="Brownlee C."/>
            <person name="Cadoret J.P."/>
            <person name="Chiovitti A."/>
            <person name="Choi C.J."/>
            <person name="Coesel S."/>
            <person name="De Martino A."/>
            <person name="Detter J.C."/>
            <person name="Durkin C."/>
            <person name="Falciatore A."/>
            <person name="Fournet J."/>
            <person name="Haruta M."/>
            <person name="Huysman M.J."/>
            <person name="Jenkins B.D."/>
            <person name="Jiroutova K."/>
            <person name="Jorgensen R.E."/>
            <person name="Joubert Y."/>
            <person name="Kaplan A."/>
            <person name="Kroger N."/>
            <person name="Kroth P.G."/>
            <person name="La Roche J."/>
            <person name="Lindquist E."/>
            <person name="Lommer M."/>
            <person name="Martin-Jezequel V."/>
            <person name="Lopez P.J."/>
            <person name="Lucas S."/>
            <person name="Mangogna M."/>
            <person name="McGinnis K."/>
            <person name="Medlin L.K."/>
            <person name="Montsant A."/>
            <person name="Oudot-Le Secq M.P."/>
            <person name="Napoli C."/>
            <person name="Obornik M."/>
            <person name="Parker M.S."/>
            <person name="Petit J.L."/>
            <person name="Porcel B.M."/>
            <person name="Poulsen N."/>
            <person name="Robison M."/>
            <person name="Rychlewski L."/>
            <person name="Rynearson T.A."/>
            <person name="Schmutz J."/>
            <person name="Shapiro H."/>
            <person name="Siaut M."/>
            <person name="Stanley M."/>
            <person name="Sussman M.R."/>
            <person name="Taylor A.R."/>
            <person name="Vardi A."/>
            <person name="von Dassow P."/>
            <person name="Vyverman W."/>
            <person name="Willis A."/>
            <person name="Wyrwicz L.S."/>
            <person name="Rokhsar D.S."/>
            <person name="Weissenbach J."/>
            <person name="Armbrust E.V."/>
            <person name="Green B.R."/>
            <person name="Van de Peer Y."/>
            <person name="Grigoriev I.V."/>
        </authorList>
    </citation>
    <scope>NUCLEOTIDE SEQUENCE [LARGE SCALE GENOMIC DNA]</scope>
    <source>
        <strain evidence="15 16">CCAP 1055/1</strain>
    </source>
</reference>
<feature type="region of interest" description="Disordered" evidence="11">
    <location>
        <begin position="1"/>
        <end position="101"/>
    </location>
</feature>
<proteinExistence type="inferred from homology"/>
<dbReference type="NCBIfam" id="TIGR01557">
    <property type="entry name" value="myb_SHAQKYF"/>
    <property type="match status" value="1"/>
</dbReference>
<evidence type="ECO:0000259" key="12">
    <source>
        <dbReference type="PROSITE" id="PS50090"/>
    </source>
</evidence>
<keyword evidence="5" id="KW-0378">Hydrolase</keyword>
<dbReference type="Proteomes" id="UP000000759">
    <property type="component" value="Chromosome 7"/>
</dbReference>
<evidence type="ECO:0000256" key="4">
    <source>
        <dbReference type="ARBA" id="ARBA00022491"/>
    </source>
</evidence>
<feature type="repeat" description="ANK" evidence="10">
    <location>
        <begin position="540"/>
        <end position="572"/>
    </location>
</feature>
<evidence type="ECO:0000256" key="11">
    <source>
        <dbReference type="SAM" id="MobiDB-lite"/>
    </source>
</evidence>
<dbReference type="eggNOG" id="KOG1343">
    <property type="taxonomic scope" value="Eukaryota"/>
</dbReference>
<dbReference type="HOGENOM" id="CLU_275636_0_0_1"/>
<keyword evidence="7" id="KW-0805">Transcription regulation</keyword>
<dbReference type="Pfam" id="PF00249">
    <property type="entry name" value="Myb_DNA-binding"/>
    <property type="match status" value="1"/>
</dbReference>
<feature type="compositionally biased region" description="Acidic residues" evidence="11">
    <location>
        <begin position="57"/>
        <end position="75"/>
    </location>
</feature>
<dbReference type="Pfam" id="PF00850">
    <property type="entry name" value="Hist_deacetyl"/>
    <property type="match status" value="1"/>
</dbReference>
<evidence type="ECO:0000256" key="9">
    <source>
        <dbReference type="ARBA" id="ARBA00023242"/>
    </source>
</evidence>
<dbReference type="SUPFAM" id="SSF52768">
    <property type="entry name" value="Arginase/deacetylase"/>
    <property type="match status" value="2"/>
</dbReference>
<feature type="compositionally biased region" description="Polar residues" evidence="11">
    <location>
        <begin position="216"/>
        <end position="241"/>
    </location>
</feature>
<dbReference type="PROSITE" id="PS50088">
    <property type="entry name" value="ANK_REPEAT"/>
    <property type="match status" value="2"/>
</dbReference>
<evidence type="ECO:0000256" key="1">
    <source>
        <dbReference type="ARBA" id="ARBA00004123"/>
    </source>
</evidence>
<name>B7FXN5_PHATC</name>
<accession>B7FXN5</accession>
<evidence type="ECO:0000256" key="5">
    <source>
        <dbReference type="ARBA" id="ARBA00022801"/>
    </source>
</evidence>